<keyword evidence="3" id="KW-1185">Reference proteome</keyword>
<feature type="non-terminal residue" evidence="2">
    <location>
        <position position="101"/>
    </location>
</feature>
<name>A0A3P7ME43_DIBLA</name>
<evidence type="ECO:0000256" key="1">
    <source>
        <dbReference type="SAM" id="MobiDB-lite"/>
    </source>
</evidence>
<feature type="region of interest" description="Disordered" evidence="1">
    <location>
        <begin position="1"/>
        <end position="31"/>
    </location>
</feature>
<dbReference type="Proteomes" id="UP000281553">
    <property type="component" value="Unassembled WGS sequence"/>
</dbReference>
<organism evidence="2 3">
    <name type="scientific">Dibothriocephalus latus</name>
    <name type="common">Fish tapeworm</name>
    <name type="synonym">Diphyllobothrium latum</name>
    <dbReference type="NCBI Taxonomy" id="60516"/>
    <lineage>
        <taxon>Eukaryota</taxon>
        <taxon>Metazoa</taxon>
        <taxon>Spiralia</taxon>
        <taxon>Lophotrochozoa</taxon>
        <taxon>Platyhelminthes</taxon>
        <taxon>Cestoda</taxon>
        <taxon>Eucestoda</taxon>
        <taxon>Diphyllobothriidea</taxon>
        <taxon>Diphyllobothriidae</taxon>
        <taxon>Dibothriocephalus</taxon>
    </lineage>
</organism>
<gene>
    <name evidence="2" type="ORF">DILT_LOCUS13915</name>
</gene>
<evidence type="ECO:0000313" key="3">
    <source>
        <dbReference type="Proteomes" id="UP000281553"/>
    </source>
</evidence>
<sequence length="101" mass="11477">MKPGAAIQSASRPKISNPWNKPKRCHQSQNSVLQLTSASELQHQCPTLANISMLPKKVAYANPRYQSSLDTIQNKYDSINFYIYKQPYGQPCRNSHDDDHS</sequence>
<reference evidence="2 3" key="1">
    <citation type="submission" date="2018-11" db="EMBL/GenBank/DDBJ databases">
        <authorList>
            <consortium name="Pathogen Informatics"/>
        </authorList>
    </citation>
    <scope>NUCLEOTIDE SEQUENCE [LARGE SCALE GENOMIC DNA]</scope>
</reference>
<dbReference type="AlphaFoldDB" id="A0A3P7ME43"/>
<evidence type="ECO:0000313" key="2">
    <source>
        <dbReference type="EMBL" id="VDN21813.1"/>
    </source>
</evidence>
<protein>
    <submittedName>
        <fullName evidence="2">Uncharacterized protein</fullName>
    </submittedName>
</protein>
<proteinExistence type="predicted"/>
<accession>A0A3P7ME43</accession>
<dbReference type="EMBL" id="UYRU01072096">
    <property type="protein sequence ID" value="VDN21813.1"/>
    <property type="molecule type" value="Genomic_DNA"/>
</dbReference>